<feature type="transmembrane region" description="Helical" evidence="1">
    <location>
        <begin position="189"/>
        <end position="208"/>
    </location>
</feature>
<feature type="transmembrane region" description="Helical" evidence="1">
    <location>
        <begin position="314"/>
        <end position="335"/>
    </location>
</feature>
<name>A0A9E9LXS6_9BURK</name>
<dbReference type="KEGG" id="ovb:NB640_00815"/>
<reference evidence="2" key="1">
    <citation type="journal article" date="2022" name="Front. Microbiol.">
        <title>New perspectives on an old grouping: The genomic and phenotypic variability of Oxalobacter formigenes and the implications for calcium oxalate stone prevention.</title>
        <authorList>
            <person name="Chmiel J.A."/>
            <person name="Carr C."/>
            <person name="Stuivenberg G.A."/>
            <person name="Venema R."/>
            <person name="Chanyi R.M."/>
            <person name="Al K.F."/>
            <person name="Giguere D."/>
            <person name="Say H."/>
            <person name="Akouris P.P."/>
            <person name="Dominguez Romero S.A."/>
            <person name="Kwong A."/>
            <person name="Tai V."/>
            <person name="Koval S.F."/>
            <person name="Razvi H."/>
            <person name="Bjazevic J."/>
            <person name="Burton J.P."/>
        </authorList>
    </citation>
    <scope>NUCLEOTIDE SEQUENCE</scope>
    <source>
        <strain evidence="2">WoOx3</strain>
    </source>
</reference>
<organism evidence="2 3">
    <name type="scientific">Oxalobacter vibrioformis</name>
    <dbReference type="NCBI Taxonomy" id="933080"/>
    <lineage>
        <taxon>Bacteria</taxon>
        <taxon>Pseudomonadati</taxon>
        <taxon>Pseudomonadota</taxon>
        <taxon>Betaproteobacteria</taxon>
        <taxon>Burkholderiales</taxon>
        <taxon>Oxalobacteraceae</taxon>
        <taxon>Oxalobacter</taxon>
    </lineage>
</organism>
<evidence type="ECO:0000256" key="1">
    <source>
        <dbReference type="SAM" id="Phobius"/>
    </source>
</evidence>
<feature type="transmembrane region" description="Helical" evidence="1">
    <location>
        <begin position="63"/>
        <end position="81"/>
    </location>
</feature>
<gene>
    <name evidence="2" type="ORF">NB640_00815</name>
</gene>
<keyword evidence="3" id="KW-1185">Reference proteome</keyword>
<keyword evidence="1" id="KW-0472">Membrane</keyword>
<dbReference type="RefSeq" id="WP_269309246.1">
    <property type="nucleotide sequence ID" value="NZ_CP098242.1"/>
</dbReference>
<keyword evidence="1" id="KW-1133">Transmembrane helix</keyword>
<dbReference type="AlphaFoldDB" id="A0A9E9LXS6"/>
<keyword evidence="1" id="KW-0812">Transmembrane</keyword>
<dbReference type="Proteomes" id="UP001156215">
    <property type="component" value="Chromosome"/>
</dbReference>
<feature type="transmembrane region" description="Helical" evidence="1">
    <location>
        <begin position="342"/>
        <end position="365"/>
    </location>
</feature>
<feature type="transmembrane region" description="Helical" evidence="1">
    <location>
        <begin position="159"/>
        <end position="177"/>
    </location>
</feature>
<dbReference type="EMBL" id="CP098242">
    <property type="protein sequence ID" value="WAW10241.1"/>
    <property type="molecule type" value="Genomic_DNA"/>
</dbReference>
<evidence type="ECO:0000313" key="3">
    <source>
        <dbReference type="Proteomes" id="UP001156215"/>
    </source>
</evidence>
<feature type="transmembrane region" description="Helical" evidence="1">
    <location>
        <begin position="408"/>
        <end position="429"/>
    </location>
</feature>
<feature type="transmembrane region" description="Helical" evidence="1">
    <location>
        <begin position="35"/>
        <end position="57"/>
    </location>
</feature>
<proteinExistence type="predicted"/>
<feature type="transmembrane region" description="Helical" evidence="1">
    <location>
        <begin position="127"/>
        <end position="147"/>
    </location>
</feature>
<feature type="transmembrane region" description="Helical" evidence="1">
    <location>
        <begin position="229"/>
        <end position="247"/>
    </location>
</feature>
<sequence>MKQRPADMTTIEEILRRRMRLPAPKVKTPVTPRQLGGLAVPFLWAMIYPTDRFAVLLHVQGTWLYELLSFLTAVAIFLALLFSPRDDIVPWEKVAEPRQRLFFFVACGVSLAGLALLGLTGGGFWTYIYLALAVLTLLWLVLPYLVLSGNPGALKLLLFSMRMGMVWFTSMFLILAIKDGTGQIMSNSLPAVALGFLGGMYWCFLLTANRLTSDEAGEWPALFPGWGKCYWTGLLLSACLVFLWVLTGFTNDGGGQYGAAAYNLSFPFYDVAAFLEPFSFSNGPLLLLHAIPWQEMIFPGSSTGEGSLLHMLSLMHWLGLACLAIAFFGAFGALFSGMFPRVAIIYGVLAAGISAAVAFQVVSVWQEFALRPWEPDHCLHPPDALHGWGCASRSLGGLDNFMLMRQHIPALVCCVLALALAAAFLVLLMKNRIRR</sequence>
<accession>A0A9E9LXS6</accession>
<evidence type="ECO:0000313" key="2">
    <source>
        <dbReference type="EMBL" id="WAW10241.1"/>
    </source>
</evidence>
<feature type="transmembrane region" description="Helical" evidence="1">
    <location>
        <begin position="101"/>
        <end position="121"/>
    </location>
</feature>
<protein>
    <submittedName>
        <fullName evidence="2">Uncharacterized protein</fullName>
    </submittedName>
</protein>